<feature type="domain" description="Signal transduction histidine kinase subgroup 3 dimerisation and phosphoacceptor" evidence="5">
    <location>
        <begin position="186"/>
        <end position="252"/>
    </location>
</feature>
<keyword evidence="4" id="KW-0812">Transmembrane</keyword>
<organism evidence="6 7">
    <name type="scientific">Gryllotalpicola koreensis</name>
    <dbReference type="NCBI Taxonomy" id="993086"/>
    <lineage>
        <taxon>Bacteria</taxon>
        <taxon>Bacillati</taxon>
        <taxon>Actinomycetota</taxon>
        <taxon>Actinomycetes</taxon>
        <taxon>Micrococcales</taxon>
        <taxon>Microbacteriaceae</taxon>
        <taxon>Gryllotalpicola</taxon>
    </lineage>
</organism>
<evidence type="ECO:0000313" key="7">
    <source>
        <dbReference type="Proteomes" id="UP001501079"/>
    </source>
</evidence>
<evidence type="ECO:0000256" key="3">
    <source>
        <dbReference type="ARBA" id="ARBA00023012"/>
    </source>
</evidence>
<keyword evidence="3" id="KW-0902">Two-component regulatory system</keyword>
<dbReference type="Proteomes" id="UP001501079">
    <property type="component" value="Unassembled WGS sequence"/>
</dbReference>
<sequence>MPRVREFLHERLSSRAARRWYPGGSFGGLYSLIGAWFVWTGGGPLASALAVTALLLVVSGIYVFLPPLLWGTARGWIYLALLGYAAVICTLFPFIGPWTSWLFMYIACAAASCFPRVVDAAVGVAAAALGQFAVLTAAGLIADEWFIIALTVSIATMLRGISQLARTVGELRQAQSEVARLAVAEERARFTRDLHDVLGHSLTVVTVKSELAARLVDRDPQRAKTELADIERLGRGALADLRASIAGYREMNLDTELAAARVALAAAEVEATVPASGDTVVPPLRELFAWAVRESVTNVIRHAGAASCTIELRADAVTIADDGVGMGACVDAENTDAAGGIRSGSGLAGLSARAAAVGAVLLVAAREPHGTVVTVTGAAAR</sequence>
<accession>A0ABP7ZPN7</accession>
<dbReference type="PANTHER" id="PTHR24421">
    <property type="entry name" value="NITRATE/NITRITE SENSOR PROTEIN NARX-RELATED"/>
    <property type="match status" value="1"/>
</dbReference>
<dbReference type="InterPro" id="IPR050482">
    <property type="entry name" value="Sensor_HK_TwoCompSys"/>
</dbReference>
<keyword evidence="2" id="KW-0418">Kinase</keyword>
<dbReference type="InterPro" id="IPR011712">
    <property type="entry name" value="Sig_transdc_His_kin_sub3_dim/P"/>
</dbReference>
<dbReference type="Gene3D" id="3.30.565.10">
    <property type="entry name" value="Histidine kinase-like ATPase, C-terminal domain"/>
    <property type="match status" value="1"/>
</dbReference>
<dbReference type="SUPFAM" id="SSF55874">
    <property type="entry name" value="ATPase domain of HSP90 chaperone/DNA topoisomerase II/histidine kinase"/>
    <property type="match status" value="1"/>
</dbReference>
<evidence type="ECO:0000313" key="6">
    <source>
        <dbReference type="EMBL" id="GAA4167428.1"/>
    </source>
</evidence>
<evidence type="ECO:0000256" key="4">
    <source>
        <dbReference type="SAM" id="Phobius"/>
    </source>
</evidence>
<feature type="transmembrane region" description="Helical" evidence="4">
    <location>
        <begin position="102"/>
        <end position="125"/>
    </location>
</feature>
<keyword evidence="4" id="KW-0472">Membrane</keyword>
<gene>
    <name evidence="6" type="ORF">GCM10022287_00920</name>
</gene>
<dbReference type="InterPro" id="IPR036890">
    <property type="entry name" value="HATPase_C_sf"/>
</dbReference>
<reference evidence="7" key="1">
    <citation type="journal article" date="2019" name="Int. J. Syst. Evol. Microbiol.">
        <title>The Global Catalogue of Microorganisms (GCM) 10K type strain sequencing project: providing services to taxonomists for standard genome sequencing and annotation.</title>
        <authorList>
            <consortium name="The Broad Institute Genomics Platform"/>
            <consortium name="The Broad Institute Genome Sequencing Center for Infectious Disease"/>
            <person name="Wu L."/>
            <person name="Ma J."/>
        </authorList>
    </citation>
    <scope>NUCLEOTIDE SEQUENCE [LARGE SCALE GENOMIC DNA]</scope>
    <source>
        <strain evidence="7">JCM 17591</strain>
    </source>
</reference>
<evidence type="ECO:0000259" key="5">
    <source>
        <dbReference type="Pfam" id="PF07730"/>
    </source>
</evidence>
<comment type="caution">
    <text evidence="6">The sequence shown here is derived from an EMBL/GenBank/DDBJ whole genome shotgun (WGS) entry which is preliminary data.</text>
</comment>
<dbReference type="PANTHER" id="PTHR24421:SF63">
    <property type="entry name" value="SENSOR HISTIDINE KINASE DESK"/>
    <property type="match status" value="1"/>
</dbReference>
<keyword evidence="7" id="KW-1185">Reference proteome</keyword>
<feature type="transmembrane region" description="Helical" evidence="4">
    <location>
        <begin position="20"/>
        <end position="39"/>
    </location>
</feature>
<protein>
    <recommendedName>
        <fullName evidence="5">Signal transduction histidine kinase subgroup 3 dimerisation and phosphoacceptor domain-containing protein</fullName>
    </recommendedName>
</protein>
<feature type="transmembrane region" description="Helical" evidence="4">
    <location>
        <begin position="77"/>
        <end position="96"/>
    </location>
</feature>
<feature type="transmembrane region" description="Helical" evidence="4">
    <location>
        <begin position="45"/>
        <end position="65"/>
    </location>
</feature>
<proteinExistence type="predicted"/>
<dbReference type="Gene3D" id="1.20.5.1930">
    <property type="match status" value="1"/>
</dbReference>
<keyword evidence="4" id="KW-1133">Transmembrane helix</keyword>
<keyword evidence="1" id="KW-0808">Transferase</keyword>
<name>A0ABP7ZPN7_9MICO</name>
<dbReference type="Pfam" id="PF07730">
    <property type="entry name" value="HisKA_3"/>
    <property type="match status" value="1"/>
</dbReference>
<feature type="transmembrane region" description="Helical" evidence="4">
    <location>
        <begin position="132"/>
        <end position="158"/>
    </location>
</feature>
<dbReference type="EMBL" id="BAABBW010000001">
    <property type="protein sequence ID" value="GAA4167428.1"/>
    <property type="molecule type" value="Genomic_DNA"/>
</dbReference>
<evidence type="ECO:0000256" key="1">
    <source>
        <dbReference type="ARBA" id="ARBA00022679"/>
    </source>
</evidence>
<evidence type="ECO:0000256" key="2">
    <source>
        <dbReference type="ARBA" id="ARBA00022777"/>
    </source>
</evidence>
<dbReference type="RefSeq" id="WP_344751278.1">
    <property type="nucleotide sequence ID" value="NZ_BAABBW010000001.1"/>
</dbReference>
<dbReference type="CDD" id="cd16917">
    <property type="entry name" value="HATPase_UhpB-NarQ-NarX-like"/>
    <property type="match status" value="1"/>
</dbReference>